<feature type="non-terminal residue" evidence="8">
    <location>
        <position position="606"/>
    </location>
</feature>
<accession>A0A087SX31</accession>
<name>A0A087SX31_STEMI</name>
<dbReference type="InterPro" id="IPR036390">
    <property type="entry name" value="WH_DNA-bd_sf"/>
</dbReference>
<feature type="domain" description="E2F/DP family winged-helix DNA-binding" evidence="7">
    <location>
        <begin position="45"/>
        <end position="130"/>
    </location>
</feature>
<dbReference type="GO" id="GO:0090575">
    <property type="term" value="C:RNA polymerase II transcription regulator complex"/>
    <property type="evidence" value="ECO:0007669"/>
    <property type="project" value="TreeGrafter"/>
</dbReference>
<dbReference type="InterPro" id="IPR003316">
    <property type="entry name" value="E2F_WHTH_DNA-bd_dom"/>
</dbReference>
<keyword evidence="9" id="KW-1185">Reference proteome</keyword>
<dbReference type="AlphaFoldDB" id="A0A087SX31"/>
<dbReference type="PANTHER" id="PTHR12081">
    <property type="entry name" value="TRANSCRIPTION FACTOR E2F"/>
    <property type="match status" value="1"/>
</dbReference>
<comment type="subcellular location">
    <subcellularLocation>
        <location evidence="5">Nucleus</location>
    </subcellularLocation>
</comment>
<feature type="region of interest" description="Disordered" evidence="6">
    <location>
        <begin position="399"/>
        <end position="433"/>
    </location>
</feature>
<keyword evidence="2 5" id="KW-0805">Transcription regulation</keyword>
<dbReference type="InterPro" id="IPR036388">
    <property type="entry name" value="WH-like_DNA-bd_sf"/>
</dbReference>
<evidence type="ECO:0000256" key="4">
    <source>
        <dbReference type="ARBA" id="ARBA00023163"/>
    </source>
</evidence>
<evidence type="ECO:0000256" key="1">
    <source>
        <dbReference type="ARBA" id="ARBA00010940"/>
    </source>
</evidence>
<proteinExistence type="inferred from homology"/>
<evidence type="ECO:0000259" key="7">
    <source>
        <dbReference type="SMART" id="SM01372"/>
    </source>
</evidence>
<dbReference type="GO" id="GO:0000981">
    <property type="term" value="F:DNA-binding transcription factor activity, RNA polymerase II-specific"/>
    <property type="evidence" value="ECO:0007669"/>
    <property type="project" value="TreeGrafter"/>
</dbReference>
<dbReference type="Proteomes" id="UP000054359">
    <property type="component" value="Unassembled WGS sequence"/>
</dbReference>
<dbReference type="SUPFAM" id="SSF46785">
    <property type="entry name" value="Winged helix' DNA-binding domain"/>
    <property type="match status" value="1"/>
</dbReference>
<comment type="similarity">
    <text evidence="1 5">Belongs to the E2F/DP family.</text>
</comment>
<dbReference type="PANTHER" id="PTHR12081:SF7">
    <property type="entry name" value="TRANSCRIPTION FACTOR EFL-3"/>
    <property type="match status" value="1"/>
</dbReference>
<dbReference type="GO" id="GO:0000978">
    <property type="term" value="F:RNA polymerase II cis-regulatory region sequence-specific DNA binding"/>
    <property type="evidence" value="ECO:0007669"/>
    <property type="project" value="InterPro"/>
</dbReference>
<dbReference type="Gene3D" id="1.10.10.10">
    <property type="entry name" value="Winged helix-like DNA-binding domain superfamily/Winged helix DNA-binding domain"/>
    <property type="match status" value="1"/>
</dbReference>
<evidence type="ECO:0000256" key="6">
    <source>
        <dbReference type="SAM" id="MobiDB-lite"/>
    </source>
</evidence>
<sequence length="606" mass="67069">MECGPCCKQTCILDDVQNFNRNLESGNTSSLESDNAQSSRVPELRKEKSLGIMSQKFLMLFLVSPSKVISLGVAAKVLNGFNQRAVKGAQIKTQVRRLYDIANVFSSIGLIQKEMRLVQLGRKPAFKYIGPDLQDVEDVSTLSCLQNNTRAISNRYGSNMKPRSLVRHSSFQEICAVAEMEHKKLGLDETPLSAPPFESNLKNTNESSNITSFSLIKLDDLKTDNRDVSKLPEIKIDRDQEKGTRSILKPLKVKMKPEFKVVNLPKATTQRSVPYYILNTSKSDKSANCTNVPNILVKSPVHSPQTQQAAVDKKPVSNDCLQTLEISSEQRDAILKSLNLTLSDGQIAAIQLEGTSIPPNSNKNSSCNVVKIIHKNVDSLNENEDCRKNSASMNDVMQTDTEQSGSLSICSTRTNSPSRMESPLSIPSSYPTPVPPNIPDITFPSNTDVDYFLQKIESYNESAHLENKSNDLNYPTNKNIFEVKTKGQKENSSECLKTKEVKNIIRPRISSVDSGSNDSLNAEVSNILKGKQLGDNASKNEFFLIDEKTLLSPIKKPQAILPNVSSPLVTSPYYFPGTIFVLNTTPVNSPNGSFSFTYPISRKTES</sequence>
<feature type="compositionally biased region" description="Polar residues" evidence="6">
    <location>
        <begin position="399"/>
        <end position="429"/>
    </location>
</feature>
<dbReference type="STRING" id="407821.A0A087SX31"/>
<organism evidence="8 9">
    <name type="scientific">Stegodyphus mimosarum</name>
    <name type="common">African social velvet spider</name>
    <dbReference type="NCBI Taxonomy" id="407821"/>
    <lineage>
        <taxon>Eukaryota</taxon>
        <taxon>Metazoa</taxon>
        <taxon>Ecdysozoa</taxon>
        <taxon>Arthropoda</taxon>
        <taxon>Chelicerata</taxon>
        <taxon>Arachnida</taxon>
        <taxon>Araneae</taxon>
        <taxon>Araneomorphae</taxon>
        <taxon>Entelegynae</taxon>
        <taxon>Eresoidea</taxon>
        <taxon>Eresidae</taxon>
        <taxon>Stegodyphus</taxon>
    </lineage>
</organism>
<keyword evidence="5" id="KW-0539">Nucleus</keyword>
<keyword evidence="4 5" id="KW-0804">Transcription</keyword>
<dbReference type="Pfam" id="PF02319">
    <property type="entry name" value="WHD_E2F_TDP"/>
    <property type="match status" value="1"/>
</dbReference>
<keyword evidence="3 5" id="KW-0238">DNA-binding</keyword>
<gene>
    <name evidence="8" type="ORF">X975_15647</name>
</gene>
<evidence type="ECO:0000256" key="3">
    <source>
        <dbReference type="ARBA" id="ARBA00023125"/>
    </source>
</evidence>
<evidence type="ECO:0000256" key="5">
    <source>
        <dbReference type="RuleBase" id="RU003796"/>
    </source>
</evidence>
<dbReference type="EMBL" id="KK112353">
    <property type="protein sequence ID" value="KFM57420.1"/>
    <property type="molecule type" value="Genomic_DNA"/>
</dbReference>
<evidence type="ECO:0000313" key="8">
    <source>
        <dbReference type="EMBL" id="KFM57420.1"/>
    </source>
</evidence>
<dbReference type="OMA" id="LNENEDC"/>
<evidence type="ECO:0000313" key="9">
    <source>
        <dbReference type="Proteomes" id="UP000054359"/>
    </source>
</evidence>
<dbReference type="SMART" id="SM01372">
    <property type="entry name" value="E2F_TDP"/>
    <property type="match status" value="1"/>
</dbReference>
<protein>
    <submittedName>
        <fullName evidence="8">Transcription factor E2F7</fullName>
    </submittedName>
</protein>
<dbReference type="OrthoDB" id="5318at2759"/>
<reference evidence="8 9" key="1">
    <citation type="submission" date="2013-11" db="EMBL/GenBank/DDBJ databases">
        <title>Genome sequencing of Stegodyphus mimosarum.</title>
        <authorList>
            <person name="Bechsgaard J."/>
        </authorList>
    </citation>
    <scope>NUCLEOTIDE SEQUENCE [LARGE SCALE GENOMIC DNA]</scope>
</reference>
<dbReference type="InterPro" id="IPR015633">
    <property type="entry name" value="E2F"/>
</dbReference>
<evidence type="ECO:0000256" key="2">
    <source>
        <dbReference type="ARBA" id="ARBA00023015"/>
    </source>
</evidence>